<comment type="caution">
    <text evidence="1">The sequence shown here is derived from an EMBL/GenBank/DDBJ whole genome shotgun (WGS) entry which is preliminary data.</text>
</comment>
<accession>A0A0F9F6M8</accession>
<evidence type="ECO:0000313" key="1">
    <source>
        <dbReference type="EMBL" id="KKL81928.1"/>
    </source>
</evidence>
<name>A0A0F9F6M8_9ZZZZ</name>
<protein>
    <submittedName>
        <fullName evidence="1">Uncharacterized protein</fullName>
    </submittedName>
</protein>
<proteinExistence type="predicted"/>
<dbReference type="AlphaFoldDB" id="A0A0F9F6M8"/>
<gene>
    <name evidence="1" type="ORF">LCGC14_1989820</name>
</gene>
<sequence>MIKFEYIEEDELPYRVNIDGVLGAGTTEKGAIMVALSVGGFIPKGCRDPKKAGWHLFWNTEFNIDQIILIQKLVK</sequence>
<dbReference type="EMBL" id="LAZR01022419">
    <property type="protein sequence ID" value="KKL81928.1"/>
    <property type="molecule type" value="Genomic_DNA"/>
</dbReference>
<organism evidence="1">
    <name type="scientific">marine sediment metagenome</name>
    <dbReference type="NCBI Taxonomy" id="412755"/>
    <lineage>
        <taxon>unclassified sequences</taxon>
        <taxon>metagenomes</taxon>
        <taxon>ecological metagenomes</taxon>
    </lineage>
</organism>
<reference evidence="1" key="1">
    <citation type="journal article" date="2015" name="Nature">
        <title>Complex archaea that bridge the gap between prokaryotes and eukaryotes.</title>
        <authorList>
            <person name="Spang A."/>
            <person name="Saw J.H."/>
            <person name="Jorgensen S.L."/>
            <person name="Zaremba-Niedzwiedzka K."/>
            <person name="Martijn J."/>
            <person name="Lind A.E."/>
            <person name="van Eijk R."/>
            <person name="Schleper C."/>
            <person name="Guy L."/>
            <person name="Ettema T.J."/>
        </authorList>
    </citation>
    <scope>NUCLEOTIDE SEQUENCE</scope>
</reference>